<dbReference type="RefSeq" id="WP_144002183.1">
    <property type="nucleotide sequence ID" value="NZ_RBTN01000253.1"/>
</dbReference>
<evidence type="ECO:0000313" key="1">
    <source>
        <dbReference type="EMBL" id="RMT72063.1"/>
    </source>
</evidence>
<proteinExistence type="predicted"/>
<gene>
    <name evidence="1" type="ORF">ALP42_200054</name>
</gene>
<dbReference type="EMBL" id="RBTN01000253">
    <property type="protein sequence ID" value="RMT72063.1"/>
    <property type="molecule type" value="Genomic_DNA"/>
</dbReference>
<accession>A0AB74BDP5</accession>
<dbReference type="Proteomes" id="UP000268636">
    <property type="component" value="Unassembled WGS sequence"/>
</dbReference>
<protein>
    <submittedName>
        <fullName evidence="1">Uncharacterized protein</fullName>
    </submittedName>
</protein>
<organism evidence="1 2">
    <name type="scientific">Pseudomonas savastanoi pv. nerii</name>
    <dbReference type="NCBI Taxonomy" id="360921"/>
    <lineage>
        <taxon>Bacteria</taxon>
        <taxon>Pseudomonadati</taxon>
        <taxon>Pseudomonadota</taxon>
        <taxon>Gammaproteobacteria</taxon>
        <taxon>Pseudomonadales</taxon>
        <taxon>Pseudomonadaceae</taxon>
        <taxon>Pseudomonas</taxon>
    </lineage>
</organism>
<sequence length="262" mass="29229">MTKDHLFPKSLVSPGQRRVTRILQNVDPNFRGRQGTFLAQNGVTKSTLCSDCNNRVLGTELDPALIDAYKAASKPLKLAKFPVMGTLYLYGVHLNKVARAVAGHMIALSDKPEPRSAVIRHLRRFVLGRGGLHSSLRFHMWLYPSSRQGMLKDLFHTEFGSGYEPMWISAFKTYPLAFAFSTEVENPNFRLHGVMDLTPYVSNNTMAYNLKIPTRPIVDFNWPYAPHRNGAILTGNSGSLTTQPFKIEAAQREATLITGGHG</sequence>
<dbReference type="AlphaFoldDB" id="A0AB74BDP5"/>
<reference evidence="1 2" key="1">
    <citation type="submission" date="2018-08" db="EMBL/GenBank/DDBJ databases">
        <title>Recombination of ecologically and evolutionarily significant loci maintains genetic cohesion in the Pseudomonas syringae species complex.</title>
        <authorList>
            <person name="Dillon M."/>
            <person name="Thakur S."/>
            <person name="Almeida R.N.D."/>
            <person name="Weir B.S."/>
            <person name="Guttman D.S."/>
        </authorList>
    </citation>
    <scope>NUCLEOTIDE SEQUENCE [LARGE SCALE GENOMIC DNA]</scope>
    <source>
        <strain evidence="1 2">ICMP 13786</strain>
    </source>
</reference>
<evidence type="ECO:0000313" key="2">
    <source>
        <dbReference type="Proteomes" id="UP000268636"/>
    </source>
</evidence>
<name>A0AB74BDP5_PSESS</name>
<comment type="caution">
    <text evidence="1">The sequence shown here is derived from an EMBL/GenBank/DDBJ whole genome shotgun (WGS) entry which is preliminary data.</text>
</comment>